<dbReference type="PANTHER" id="PTHR33413:SF1">
    <property type="entry name" value="EXPRESSED PROTEIN"/>
    <property type="match status" value="1"/>
</dbReference>
<organism evidence="2 3">
    <name type="scientific">Apostasia shenzhenica</name>
    <dbReference type="NCBI Taxonomy" id="1088818"/>
    <lineage>
        <taxon>Eukaryota</taxon>
        <taxon>Viridiplantae</taxon>
        <taxon>Streptophyta</taxon>
        <taxon>Embryophyta</taxon>
        <taxon>Tracheophyta</taxon>
        <taxon>Spermatophyta</taxon>
        <taxon>Magnoliopsida</taxon>
        <taxon>Liliopsida</taxon>
        <taxon>Asparagales</taxon>
        <taxon>Orchidaceae</taxon>
        <taxon>Apostasioideae</taxon>
        <taxon>Apostasia</taxon>
    </lineage>
</organism>
<evidence type="ECO:0000256" key="1">
    <source>
        <dbReference type="SAM" id="MobiDB-lite"/>
    </source>
</evidence>
<proteinExistence type="predicted"/>
<dbReference type="AlphaFoldDB" id="A0A2I0ARK8"/>
<gene>
    <name evidence="2" type="ORF">AXF42_Ash012895</name>
</gene>
<dbReference type="STRING" id="1088818.A0A2I0ARK8"/>
<accession>A0A2I0ARK8</accession>
<dbReference type="EMBL" id="KZ451955">
    <property type="protein sequence ID" value="PKA58172.1"/>
    <property type="molecule type" value="Genomic_DNA"/>
</dbReference>
<reference evidence="2 3" key="1">
    <citation type="journal article" date="2017" name="Nature">
        <title>The Apostasia genome and the evolution of orchids.</title>
        <authorList>
            <person name="Zhang G.Q."/>
            <person name="Liu K.W."/>
            <person name="Li Z."/>
            <person name="Lohaus R."/>
            <person name="Hsiao Y.Y."/>
            <person name="Niu S.C."/>
            <person name="Wang J.Y."/>
            <person name="Lin Y.C."/>
            <person name="Xu Q."/>
            <person name="Chen L.J."/>
            <person name="Yoshida K."/>
            <person name="Fujiwara S."/>
            <person name="Wang Z.W."/>
            <person name="Zhang Y.Q."/>
            <person name="Mitsuda N."/>
            <person name="Wang M."/>
            <person name="Liu G.H."/>
            <person name="Pecoraro L."/>
            <person name="Huang H.X."/>
            <person name="Xiao X.J."/>
            <person name="Lin M."/>
            <person name="Wu X.Y."/>
            <person name="Wu W.L."/>
            <person name="Chen Y.Y."/>
            <person name="Chang S.B."/>
            <person name="Sakamoto S."/>
            <person name="Ohme-Takagi M."/>
            <person name="Yagi M."/>
            <person name="Zeng S.J."/>
            <person name="Shen C.Y."/>
            <person name="Yeh C.M."/>
            <person name="Luo Y.B."/>
            <person name="Tsai W.C."/>
            <person name="Van de Peer Y."/>
            <person name="Liu Z.J."/>
        </authorList>
    </citation>
    <scope>NUCLEOTIDE SEQUENCE [LARGE SCALE GENOMIC DNA]</scope>
    <source>
        <strain evidence="3">cv. Shenzhen</strain>
        <tissue evidence="2">Stem</tissue>
    </source>
</reference>
<evidence type="ECO:0000313" key="2">
    <source>
        <dbReference type="EMBL" id="PKA58172.1"/>
    </source>
</evidence>
<feature type="region of interest" description="Disordered" evidence="1">
    <location>
        <begin position="97"/>
        <end position="142"/>
    </location>
</feature>
<name>A0A2I0ARK8_9ASPA</name>
<dbReference type="PANTHER" id="PTHR33413">
    <property type="entry name" value="EXPRESSED PROTEIN"/>
    <property type="match status" value="1"/>
</dbReference>
<keyword evidence="3" id="KW-1185">Reference proteome</keyword>
<dbReference type="Proteomes" id="UP000236161">
    <property type="component" value="Unassembled WGS sequence"/>
</dbReference>
<evidence type="ECO:0000313" key="3">
    <source>
        <dbReference type="Proteomes" id="UP000236161"/>
    </source>
</evidence>
<protein>
    <submittedName>
        <fullName evidence="2">Uncharacterized protein</fullName>
    </submittedName>
</protein>
<sequence length="142" mass="15277">MAANPGYYVAIINPIPNSNIPATTNTAGASARAPAKHLKLLLPDDTLHLGHLYRLVSFQEVLGDFKTKKRQRLSRTITACRERRRIAANRMIDAAESSSPAIIPGTGRGGGGRKADAQEAAAMDAISAEHRRGRRQLSSPPL</sequence>